<evidence type="ECO:0000313" key="2">
    <source>
        <dbReference type="EMBL" id="KAJ1254666.1"/>
    </source>
</evidence>
<dbReference type="Pfam" id="PF03372">
    <property type="entry name" value="Exo_endo_phos"/>
    <property type="match status" value="1"/>
</dbReference>
<protein>
    <recommendedName>
        <fullName evidence="1">Endonuclease/exonuclease/phosphatase domain-containing protein</fullName>
    </recommendedName>
</protein>
<accession>A0A9W8CEE4</accession>
<gene>
    <name evidence="2" type="ORF">BS78_K005600</name>
</gene>
<sequence length="393" mass="45224">MRGLFWNIRGLGKTGRVPALISRIKENRIDFVGVIETKKASFGRGFLKNLGGSVPFEWYNLPALGSAGGILVGANLDVFSVCMGDIMRFSISVFLTDRKTGFSWKLVVVYGSPYEEGKQEFLEELDAMVSKWNGPTLIGGDFNLVRFRWANGFNDFINKWSLIELEAENGCFTWTNNQDNLIKAKLDRILVSPSWDVVFPLAKVRLLDRPPSDHNPVLLEMGSNMFFGKKKFRFEKWWLEQENFGEVVRKAWAVPCNAVKSIDKWQFRVRTFRRLARGWAANRVALLNKEKRELAEIYNTLDKLWDERMLSSGENKKLKEVAADLDKIWALEEIKIRQRSRDREILEGDRNTAYFQAVANQRSRRKRVESLEGPGGLVSDQKGMMDIAVNFYK</sequence>
<feature type="domain" description="Endonuclease/exonuclease/phosphatase" evidence="1">
    <location>
        <begin position="5"/>
        <end position="214"/>
    </location>
</feature>
<reference evidence="2 3" key="1">
    <citation type="submission" date="2022-10" db="EMBL/GenBank/DDBJ databases">
        <title>WGS assembly of Paspalum vaginatum 540-79.</title>
        <authorList>
            <person name="Sun G."/>
            <person name="Wase N."/>
            <person name="Shu S."/>
            <person name="Jenkins J."/>
            <person name="Zhou B."/>
            <person name="Torres-Rodriguez J."/>
            <person name="Chen C."/>
            <person name="Sandor L."/>
            <person name="Plott C."/>
            <person name="Yoshinga Y."/>
            <person name="Daum C."/>
            <person name="Qi P."/>
            <person name="Barry K."/>
            <person name="Lipzen A."/>
            <person name="Berry L."/>
            <person name="Pedersen C."/>
            <person name="Gottilla T."/>
            <person name="Foltz A."/>
            <person name="Yu H."/>
            <person name="O'Malley R."/>
            <person name="Zhang C."/>
            <person name="Devos K."/>
            <person name="Sigmon B."/>
            <person name="Yu B."/>
            <person name="Obata T."/>
            <person name="Schmutz J."/>
            <person name="Schnable J."/>
        </authorList>
    </citation>
    <scope>NUCLEOTIDE SEQUENCE [LARGE SCALE GENOMIC DNA]</scope>
    <source>
        <strain evidence="3">cv. 540-79</strain>
    </source>
</reference>
<evidence type="ECO:0000259" key="1">
    <source>
        <dbReference type="Pfam" id="PF03372"/>
    </source>
</evidence>
<dbReference type="EMBL" id="MU629945">
    <property type="protein sequence ID" value="KAJ1254666.1"/>
    <property type="molecule type" value="Genomic_DNA"/>
</dbReference>
<dbReference type="SUPFAM" id="SSF56219">
    <property type="entry name" value="DNase I-like"/>
    <property type="match status" value="1"/>
</dbReference>
<dbReference type="AlphaFoldDB" id="A0A9W8CEE4"/>
<dbReference type="GO" id="GO:0003824">
    <property type="term" value="F:catalytic activity"/>
    <property type="evidence" value="ECO:0007669"/>
    <property type="project" value="InterPro"/>
</dbReference>
<name>A0A9W8CEE4_9POAL</name>
<dbReference type="Proteomes" id="UP001164776">
    <property type="component" value="Unassembled WGS sequence"/>
</dbReference>
<dbReference type="Gene3D" id="3.60.10.10">
    <property type="entry name" value="Endonuclease/exonuclease/phosphatase"/>
    <property type="match status" value="1"/>
</dbReference>
<proteinExistence type="predicted"/>
<dbReference type="InterPro" id="IPR036691">
    <property type="entry name" value="Endo/exonu/phosph_ase_sf"/>
</dbReference>
<dbReference type="InterPro" id="IPR005135">
    <property type="entry name" value="Endo/exonuclease/phosphatase"/>
</dbReference>
<organism evidence="2 3">
    <name type="scientific">Paspalum vaginatum</name>
    <name type="common">seashore paspalum</name>
    <dbReference type="NCBI Taxonomy" id="158149"/>
    <lineage>
        <taxon>Eukaryota</taxon>
        <taxon>Viridiplantae</taxon>
        <taxon>Streptophyta</taxon>
        <taxon>Embryophyta</taxon>
        <taxon>Tracheophyta</taxon>
        <taxon>Spermatophyta</taxon>
        <taxon>Magnoliopsida</taxon>
        <taxon>Liliopsida</taxon>
        <taxon>Poales</taxon>
        <taxon>Poaceae</taxon>
        <taxon>PACMAD clade</taxon>
        <taxon>Panicoideae</taxon>
        <taxon>Andropogonodae</taxon>
        <taxon>Paspaleae</taxon>
        <taxon>Paspalinae</taxon>
        <taxon>Paspalum</taxon>
    </lineage>
</organism>
<dbReference type="PANTHER" id="PTHR33710">
    <property type="entry name" value="BNAC02G09200D PROTEIN"/>
    <property type="match status" value="1"/>
</dbReference>
<evidence type="ECO:0000313" key="3">
    <source>
        <dbReference type="Proteomes" id="UP001164776"/>
    </source>
</evidence>
<comment type="caution">
    <text evidence="2">The sequence shown here is derived from an EMBL/GenBank/DDBJ whole genome shotgun (WGS) entry which is preliminary data.</text>
</comment>
<dbReference type="PANTHER" id="PTHR33710:SF71">
    <property type="entry name" value="ENDONUCLEASE_EXONUCLEASE_PHOSPHATASE DOMAIN-CONTAINING PROTEIN"/>
    <property type="match status" value="1"/>
</dbReference>
<keyword evidence="3" id="KW-1185">Reference proteome</keyword>
<dbReference type="OrthoDB" id="694736at2759"/>
<feature type="non-terminal residue" evidence="2">
    <location>
        <position position="1"/>
    </location>
</feature>